<feature type="domain" description="FH2" evidence="6">
    <location>
        <begin position="359"/>
        <end position="791"/>
    </location>
</feature>
<evidence type="ECO:0000256" key="1">
    <source>
        <dbReference type="ARBA" id="ARBA00025793"/>
    </source>
</evidence>
<keyword evidence="4" id="KW-0812">Transmembrane</keyword>
<accession>A0A7N0UK80</accession>
<dbReference type="SMART" id="SM00498">
    <property type="entry name" value="FH2"/>
    <property type="match status" value="1"/>
</dbReference>
<evidence type="ECO:0000256" key="4">
    <source>
        <dbReference type="SAM" id="Phobius"/>
    </source>
</evidence>
<dbReference type="AlphaFoldDB" id="A0A7N0UK80"/>
<dbReference type="OMA" id="PMSKTGP"/>
<evidence type="ECO:0000313" key="8">
    <source>
        <dbReference type="Proteomes" id="UP000594263"/>
    </source>
</evidence>
<proteinExistence type="inferred from homology"/>
<dbReference type="InterPro" id="IPR015425">
    <property type="entry name" value="FH2_Formin"/>
</dbReference>
<dbReference type="Gene3D" id="1.20.58.2220">
    <property type="entry name" value="Formin, FH2 domain"/>
    <property type="match status" value="1"/>
</dbReference>
<dbReference type="EnsemblPlants" id="Kaladp0071s0159.1.v1.1">
    <property type="protein sequence ID" value="Kaladp0071s0159.1.v1.1"/>
    <property type="gene ID" value="Kaladp0071s0159.v1.1"/>
</dbReference>
<reference evidence="7" key="1">
    <citation type="submission" date="2021-01" db="UniProtKB">
        <authorList>
            <consortium name="EnsemblPlants"/>
        </authorList>
    </citation>
    <scope>IDENTIFICATION</scope>
</reference>
<sequence>MRYSLRPPPRPPSLSPPQRSSTLILLLGLLSVFSFRCSVSQPQNIEVFYPANLSPSPPPVQPLLPPPPSPAAPAPSSTKKAVGIAVGVTAASTLLVVGLVLFLVSRCRNKRRVEQKKNRFSDHIVTNRTEAVPAAAPGGGNGGGGEIMSSNSAAHRFGKFEGNLKGLIVDENGLDVVYWRKLEGMSSKNSFKKEVFKKAEADEKRMSRKWSRRKTDEPIQEIPLLRGKSSTSQIPLSPDSEIGQFSPITEHNPNPTSSGISAALQQSVEIGRQESITIRSPPPLPPSPPPLFSVPKKETPAPPPPPKASNASPPPPPPPSNSAKKNPPPPPPLRSGAKPPPVPPNNAEMKTGEASTSADAASTSSAVKMKPLHWDKVNANVEHSMVWDKIDGGSFRFDGDMMEALFGYVATNRKSPQRNPNQASSAAAAAQLFILDSRKSQNIAIVLKSLAVSQQELIDGLAEGRGLSVETLEKLARIAPTKEEEALILGYNGDPSKLAFAESFLFQILRPVPTAFARVSAMLFRMSYDGEMAHLKEMVKTVEMGCEELRRRGLFLKLLEAVLKAGNRMNAGTSRGNAQAFSLTALRKLSDVKSTDGKTTLLHFVVEEVVRSEGKRCALNRDRSLSRSESNESKGAKEDPEKDYIMLGLPIVGGLSAEFSNVKKAATIDYDQFSKACGVLEARVTELRHVVSECAARDGDGGFVREMRGFVTSAEQEIRFVKDEQKRVMELVRKTTEYYQTGALKDKEANHLQLFVIINDFLGMVDRVCIEIAQNAQRRKASAGEAAAKNAAGLRTVKFPNLPEHFMSEKSMSNSSDEA</sequence>
<keyword evidence="8" id="KW-1185">Reference proteome</keyword>
<dbReference type="GO" id="GO:0051015">
    <property type="term" value="F:actin filament binding"/>
    <property type="evidence" value="ECO:0007669"/>
    <property type="project" value="InterPro"/>
</dbReference>
<protein>
    <recommendedName>
        <fullName evidence="2">Formin-like protein</fullName>
    </recommendedName>
</protein>
<feature type="compositionally biased region" description="Low complexity" evidence="3">
    <location>
        <begin position="354"/>
        <end position="366"/>
    </location>
</feature>
<evidence type="ECO:0000256" key="2">
    <source>
        <dbReference type="RuleBase" id="RU361260"/>
    </source>
</evidence>
<dbReference type="GO" id="GO:0045010">
    <property type="term" value="P:actin nucleation"/>
    <property type="evidence" value="ECO:0007669"/>
    <property type="project" value="InterPro"/>
</dbReference>
<evidence type="ECO:0000256" key="5">
    <source>
        <dbReference type="SAM" id="SignalP"/>
    </source>
</evidence>
<name>A0A7N0UK80_KALFE</name>
<dbReference type="SUPFAM" id="SSF101447">
    <property type="entry name" value="Formin homology 2 domain (FH2 domain)"/>
    <property type="match status" value="1"/>
</dbReference>
<feature type="region of interest" description="Disordered" evidence="3">
    <location>
        <begin position="277"/>
        <end position="366"/>
    </location>
</feature>
<dbReference type="Pfam" id="PF02181">
    <property type="entry name" value="FH2"/>
    <property type="match status" value="1"/>
</dbReference>
<dbReference type="Proteomes" id="UP000594263">
    <property type="component" value="Unplaced"/>
</dbReference>
<dbReference type="PROSITE" id="PS51444">
    <property type="entry name" value="FH2"/>
    <property type="match status" value="1"/>
</dbReference>
<dbReference type="PANTHER" id="PTHR23213">
    <property type="entry name" value="FORMIN-RELATED"/>
    <property type="match status" value="1"/>
</dbReference>
<dbReference type="InterPro" id="IPR042201">
    <property type="entry name" value="FH2_Formin_sf"/>
</dbReference>
<feature type="compositionally biased region" description="Polar residues" evidence="3">
    <location>
        <begin position="246"/>
        <end position="259"/>
    </location>
</feature>
<evidence type="ECO:0000259" key="6">
    <source>
        <dbReference type="PROSITE" id="PS51444"/>
    </source>
</evidence>
<comment type="similarity">
    <text evidence="1">Belongs to the formin-like family. Class-I subfamily.</text>
</comment>
<dbReference type="PANTHER" id="PTHR23213:SF354">
    <property type="entry name" value="FORMIN-LIKE PROTEIN 4"/>
    <property type="match status" value="1"/>
</dbReference>
<feature type="signal peptide" evidence="5">
    <location>
        <begin position="1"/>
        <end position="40"/>
    </location>
</feature>
<feature type="transmembrane region" description="Helical" evidence="4">
    <location>
        <begin position="81"/>
        <end position="104"/>
    </location>
</feature>
<dbReference type="InterPro" id="IPR027643">
    <property type="entry name" value="Formin-like_plant"/>
</dbReference>
<keyword evidence="4" id="KW-0472">Membrane</keyword>
<feature type="region of interest" description="Disordered" evidence="3">
    <location>
        <begin position="202"/>
        <end position="259"/>
    </location>
</feature>
<keyword evidence="5" id="KW-0732">Signal</keyword>
<evidence type="ECO:0000256" key="3">
    <source>
        <dbReference type="SAM" id="MobiDB-lite"/>
    </source>
</evidence>
<evidence type="ECO:0000313" key="7">
    <source>
        <dbReference type="EnsemblPlants" id="Kaladp0071s0159.1.v1.1"/>
    </source>
</evidence>
<feature type="chain" id="PRO_5029759631" description="Formin-like protein" evidence="5">
    <location>
        <begin position="41"/>
        <end position="819"/>
    </location>
</feature>
<organism evidence="7 8">
    <name type="scientific">Kalanchoe fedtschenkoi</name>
    <name type="common">Lavender scallops</name>
    <name type="synonym">South American air plant</name>
    <dbReference type="NCBI Taxonomy" id="63787"/>
    <lineage>
        <taxon>Eukaryota</taxon>
        <taxon>Viridiplantae</taxon>
        <taxon>Streptophyta</taxon>
        <taxon>Embryophyta</taxon>
        <taxon>Tracheophyta</taxon>
        <taxon>Spermatophyta</taxon>
        <taxon>Magnoliopsida</taxon>
        <taxon>eudicotyledons</taxon>
        <taxon>Gunneridae</taxon>
        <taxon>Pentapetalae</taxon>
        <taxon>Saxifragales</taxon>
        <taxon>Crassulaceae</taxon>
        <taxon>Kalanchoe</taxon>
    </lineage>
</organism>
<dbReference type="Gramene" id="Kaladp0071s0159.1.v1.1">
    <property type="protein sequence ID" value="Kaladp0071s0159.1.v1.1"/>
    <property type="gene ID" value="Kaladp0071s0159.v1.1"/>
</dbReference>
<feature type="compositionally biased region" description="Pro residues" evidence="3">
    <location>
        <begin position="280"/>
        <end position="292"/>
    </location>
</feature>
<feature type="compositionally biased region" description="Pro residues" evidence="3">
    <location>
        <begin position="300"/>
        <end position="344"/>
    </location>
</feature>
<keyword evidence="4" id="KW-1133">Transmembrane helix</keyword>